<reference evidence="1 2" key="1">
    <citation type="submission" date="2019-09" db="EMBL/GenBank/DDBJ databases">
        <title>A chromosome-level genome assembly of the Chinese tupelo Nyssa sinensis.</title>
        <authorList>
            <person name="Yang X."/>
            <person name="Kang M."/>
            <person name="Yang Y."/>
            <person name="Xiong H."/>
            <person name="Wang M."/>
            <person name="Zhang Z."/>
            <person name="Wang Z."/>
            <person name="Wu H."/>
            <person name="Ma T."/>
            <person name="Liu J."/>
            <person name="Xi Z."/>
        </authorList>
    </citation>
    <scope>NUCLEOTIDE SEQUENCE [LARGE SCALE GENOMIC DNA]</scope>
    <source>
        <strain evidence="1">J267</strain>
        <tissue evidence="1">Leaf</tissue>
    </source>
</reference>
<protein>
    <submittedName>
        <fullName evidence="1">Uncharacterized protein</fullName>
    </submittedName>
</protein>
<dbReference type="InterPro" id="IPR007657">
    <property type="entry name" value="Glycosyltransferase_61"/>
</dbReference>
<gene>
    <name evidence="1" type="ORF">F0562_032942</name>
</gene>
<evidence type="ECO:0000313" key="1">
    <source>
        <dbReference type="EMBL" id="KAA8532942.1"/>
    </source>
</evidence>
<dbReference type="AlphaFoldDB" id="A0A5J5AT89"/>
<dbReference type="PANTHER" id="PTHR20961">
    <property type="entry name" value="GLYCOSYLTRANSFERASE"/>
    <property type="match status" value="1"/>
</dbReference>
<proteinExistence type="predicted"/>
<keyword evidence="2" id="KW-1185">Reference proteome</keyword>
<dbReference type="PANTHER" id="PTHR20961:SF98">
    <property type="entry name" value="GLYCOSYLTRANSFERASE"/>
    <property type="match status" value="1"/>
</dbReference>
<organism evidence="1 2">
    <name type="scientific">Nyssa sinensis</name>
    <dbReference type="NCBI Taxonomy" id="561372"/>
    <lineage>
        <taxon>Eukaryota</taxon>
        <taxon>Viridiplantae</taxon>
        <taxon>Streptophyta</taxon>
        <taxon>Embryophyta</taxon>
        <taxon>Tracheophyta</taxon>
        <taxon>Spermatophyta</taxon>
        <taxon>Magnoliopsida</taxon>
        <taxon>eudicotyledons</taxon>
        <taxon>Gunneridae</taxon>
        <taxon>Pentapetalae</taxon>
        <taxon>asterids</taxon>
        <taxon>Cornales</taxon>
        <taxon>Nyssaceae</taxon>
        <taxon>Nyssa</taxon>
    </lineage>
</organism>
<sequence>MVGVFGAALTHELFLQPGAVVLQVVPIRCAALVDLWFGRLAIRKGLEYIVYDIGEQESSSLLDQHARDSLQPNDPEVIERGNFSDWDRMVEPGKEFRQCGWQLLLYDMVSHTAVLSKGLTFDKWQFATL</sequence>
<name>A0A5J5AT89_9ASTE</name>
<dbReference type="EMBL" id="CM018042">
    <property type="protein sequence ID" value="KAA8532942.1"/>
    <property type="molecule type" value="Genomic_DNA"/>
</dbReference>
<dbReference type="OrthoDB" id="529273at2759"/>
<dbReference type="GO" id="GO:0016757">
    <property type="term" value="F:glycosyltransferase activity"/>
    <property type="evidence" value="ECO:0007669"/>
    <property type="project" value="InterPro"/>
</dbReference>
<accession>A0A5J5AT89</accession>
<evidence type="ECO:0000313" key="2">
    <source>
        <dbReference type="Proteomes" id="UP000325577"/>
    </source>
</evidence>
<dbReference type="Proteomes" id="UP000325577">
    <property type="component" value="Linkage Group LG19"/>
</dbReference>